<name>A0A194S6Y4_RHOGW</name>
<feature type="compositionally biased region" description="Basic and acidic residues" evidence="3">
    <location>
        <begin position="491"/>
        <end position="532"/>
    </location>
</feature>
<evidence type="ECO:0000256" key="1">
    <source>
        <dbReference type="ARBA" id="ARBA00009291"/>
    </source>
</evidence>
<feature type="compositionally biased region" description="Polar residues" evidence="3">
    <location>
        <begin position="176"/>
        <end position="196"/>
    </location>
</feature>
<feature type="compositionally biased region" description="Low complexity" evidence="3">
    <location>
        <begin position="440"/>
        <end position="461"/>
    </location>
</feature>
<feature type="compositionally biased region" description="Basic and acidic residues" evidence="3">
    <location>
        <begin position="97"/>
        <end position="116"/>
    </location>
</feature>
<gene>
    <name evidence="4" type="ORF">RHOBADRAFT_43663</name>
</gene>
<protein>
    <recommendedName>
        <fullName evidence="6">Proteophosphoglycan ppg4</fullName>
    </recommendedName>
</protein>
<feature type="region of interest" description="Disordered" evidence="3">
    <location>
        <begin position="96"/>
        <end position="116"/>
    </location>
</feature>
<feature type="region of interest" description="Disordered" evidence="3">
    <location>
        <begin position="635"/>
        <end position="655"/>
    </location>
</feature>
<proteinExistence type="inferred from homology"/>
<feature type="compositionally biased region" description="Basic and acidic residues" evidence="3">
    <location>
        <begin position="361"/>
        <end position="384"/>
    </location>
</feature>
<feature type="compositionally biased region" description="Basic and acidic residues" evidence="3">
    <location>
        <begin position="391"/>
        <end position="410"/>
    </location>
</feature>
<organism evidence="4 5">
    <name type="scientific">Rhodotorula graminis (strain WP1)</name>
    <dbReference type="NCBI Taxonomy" id="578459"/>
    <lineage>
        <taxon>Eukaryota</taxon>
        <taxon>Fungi</taxon>
        <taxon>Dikarya</taxon>
        <taxon>Basidiomycota</taxon>
        <taxon>Pucciniomycotina</taxon>
        <taxon>Microbotryomycetes</taxon>
        <taxon>Sporidiobolales</taxon>
        <taxon>Sporidiobolaceae</taxon>
        <taxon>Rhodotorula</taxon>
    </lineage>
</organism>
<feature type="compositionally biased region" description="Low complexity" evidence="3">
    <location>
        <begin position="575"/>
        <end position="598"/>
    </location>
</feature>
<reference evidence="4 5" key="1">
    <citation type="journal article" date="2015" name="Front. Microbiol.">
        <title>Genome sequence of the plant growth promoting endophytic yeast Rhodotorula graminis WP1.</title>
        <authorList>
            <person name="Firrincieli A."/>
            <person name="Otillar R."/>
            <person name="Salamov A."/>
            <person name="Schmutz J."/>
            <person name="Khan Z."/>
            <person name="Redman R.S."/>
            <person name="Fleck N.D."/>
            <person name="Lindquist E."/>
            <person name="Grigoriev I.V."/>
            <person name="Doty S.L."/>
        </authorList>
    </citation>
    <scope>NUCLEOTIDE SEQUENCE [LARGE SCALE GENOMIC DNA]</scope>
    <source>
        <strain evidence="4 5">WP1</strain>
    </source>
</reference>
<keyword evidence="5" id="KW-1185">Reference proteome</keyword>
<dbReference type="Pfam" id="PF11559">
    <property type="entry name" value="ADIP"/>
    <property type="match status" value="1"/>
</dbReference>
<feature type="compositionally biased region" description="Basic and acidic residues" evidence="3">
    <location>
        <begin position="542"/>
        <end position="566"/>
    </location>
</feature>
<dbReference type="STRING" id="578459.A0A194S6Y4"/>
<evidence type="ECO:0000313" key="5">
    <source>
        <dbReference type="Proteomes" id="UP000053890"/>
    </source>
</evidence>
<evidence type="ECO:0000256" key="3">
    <source>
        <dbReference type="SAM" id="MobiDB-lite"/>
    </source>
</evidence>
<feature type="region of interest" description="Disordered" evidence="3">
    <location>
        <begin position="361"/>
        <end position="461"/>
    </location>
</feature>
<feature type="compositionally biased region" description="Basic and acidic residues" evidence="3">
    <location>
        <begin position="165"/>
        <end position="175"/>
    </location>
</feature>
<evidence type="ECO:0000256" key="2">
    <source>
        <dbReference type="ARBA" id="ARBA00023054"/>
    </source>
</evidence>
<dbReference type="AlphaFoldDB" id="A0A194S6Y4"/>
<keyword evidence="2" id="KW-0175">Coiled coil</keyword>
<dbReference type="InterPro" id="IPR021622">
    <property type="entry name" value="Afadin/alpha-actinin-bd"/>
</dbReference>
<feature type="compositionally biased region" description="Polar residues" evidence="3">
    <location>
        <begin position="637"/>
        <end position="649"/>
    </location>
</feature>
<dbReference type="GeneID" id="28974711"/>
<evidence type="ECO:0008006" key="6">
    <source>
        <dbReference type="Google" id="ProtNLM"/>
    </source>
</evidence>
<dbReference type="OMA" id="IAKCLWG"/>
<comment type="similarity">
    <text evidence="1">Belongs to the ADIP family.</text>
</comment>
<dbReference type="EMBL" id="KQ474078">
    <property type="protein sequence ID" value="KPV75176.1"/>
    <property type="molecule type" value="Genomic_DNA"/>
</dbReference>
<feature type="compositionally biased region" description="Low complexity" evidence="3">
    <location>
        <begin position="201"/>
        <end position="242"/>
    </location>
</feature>
<dbReference type="Proteomes" id="UP000053890">
    <property type="component" value="Unassembled WGS sequence"/>
</dbReference>
<feature type="region of interest" description="Disordered" evidence="3">
    <location>
        <begin position="475"/>
        <end position="606"/>
    </location>
</feature>
<dbReference type="OrthoDB" id="312015at2759"/>
<accession>A0A194S6Y4</accession>
<evidence type="ECO:0000313" key="4">
    <source>
        <dbReference type="EMBL" id="KPV75176.1"/>
    </source>
</evidence>
<feature type="region of interest" description="Disordered" evidence="3">
    <location>
        <begin position="165"/>
        <end position="251"/>
    </location>
</feature>
<sequence length="674" mass="72595">MDAKAALDATSTEESLSALSTQLVSLGYLSRPLDLSTLFLAPALPSQPSAKALKRHHDLLVLQARAREQIAKCLWGMLDQRQSEREVMEGLLAGEAKAADDADREHKARERAEREREGIARDLEAERAKTKELEVKLKAEQERHRHAREELGKTKNALQFVKTQATHDLKRRETEVQSLHQRLQKLTSAPSSSDSAYTRFATLNSPSASSPNASPLSATFGGVNAGRASRPGGRTPTPTSTSNQARHGSPSSAVLEAELDLVRTSLDECLSARAALEGECADLRAFVGEVGEWAEGMLEVPELVASYLVPTPHLALPVGALTSPLHRKLYAIRLGLLSLSSASSSALSALREELEHEIERLHEEVEEEQKRREEVEGERDDARDQVNAGEKVVKEWAERAEKEAQRAKQDESDDDLPPEIEASLALDKQKRLARKAAKHAPLSSASTAAPAPSTVAAAARPSIPSAHVSAFLSELGLDTPGLPSSSSSSDAPREKAPLKADKVSITSARERDLAQSQRDRDRDREGKRERVRPSIARPAAAGRERERDGEAEREADKGKARDEREGAMLPPPNPVRRTSSSSRTAAPPTRKVAVTVSAPTPPPQKAASAVQDILALADSPPTVSEPLVSSRVLGSSRAVNSAPPTSSAAADNEDRVRAKRAALLAAARSSRAAT</sequence>
<dbReference type="RefSeq" id="XP_018271225.1">
    <property type="nucleotide sequence ID" value="XM_018414263.1"/>
</dbReference>